<evidence type="ECO:0000256" key="1">
    <source>
        <dbReference type="SAM" id="Phobius"/>
    </source>
</evidence>
<dbReference type="EMBL" id="SDPV01000001">
    <property type="protein sequence ID" value="RXZ65417.1"/>
    <property type="molecule type" value="Genomic_DNA"/>
</dbReference>
<gene>
    <name evidence="2" type="ORF">ETX26_01260</name>
</gene>
<dbReference type="OrthoDB" id="9797217at2"/>
<dbReference type="SUPFAM" id="SSF110087">
    <property type="entry name" value="DR1885-like metal-binding protein"/>
    <property type="match status" value="1"/>
</dbReference>
<dbReference type="Proteomes" id="UP000293623">
    <property type="component" value="Unassembled WGS sequence"/>
</dbReference>
<protein>
    <submittedName>
        <fullName evidence="2">Copper chaperone PCu(A)C</fullName>
    </submittedName>
</protein>
<evidence type="ECO:0000313" key="3">
    <source>
        <dbReference type="Proteomes" id="UP000293623"/>
    </source>
</evidence>
<proteinExistence type="predicted"/>
<organism evidence="2 3">
    <name type="scientific">Pelagerythrobacter rhizovicinus</name>
    <dbReference type="NCBI Taxonomy" id="2268576"/>
    <lineage>
        <taxon>Bacteria</taxon>
        <taxon>Pseudomonadati</taxon>
        <taxon>Pseudomonadota</taxon>
        <taxon>Alphaproteobacteria</taxon>
        <taxon>Sphingomonadales</taxon>
        <taxon>Erythrobacteraceae</taxon>
        <taxon>Pelagerythrobacter</taxon>
    </lineage>
</organism>
<dbReference type="InterPro" id="IPR036182">
    <property type="entry name" value="PCuAC_sf"/>
</dbReference>
<accession>A0A4Q2KLX3</accession>
<dbReference type="Pfam" id="PF04314">
    <property type="entry name" value="PCuAC"/>
    <property type="match status" value="1"/>
</dbReference>
<evidence type="ECO:0000313" key="2">
    <source>
        <dbReference type="EMBL" id="RXZ65417.1"/>
    </source>
</evidence>
<keyword evidence="1" id="KW-1133">Transmembrane helix</keyword>
<dbReference type="InterPro" id="IPR007410">
    <property type="entry name" value="LpqE-like"/>
</dbReference>
<reference evidence="2 3" key="1">
    <citation type="submission" date="2019-01" db="EMBL/GenBank/DDBJ databases">
        <title>Altererythrobacter rhizovicinus sp. nov., isolated from the rhizosphere soil of Haloxylon ammodendron.</title>
        <authorList>
            <person name="Li H.-P."/>
            <person name="Gou J.-Y."/>
            <person name="Yao D."/>
            <person name="Han Q.-Q."/>
            <person name="Shao K.-Z."/>
            <person name="Zhao Q."/>
            <person name="Zhang J.-L."/>
        </authorList>
    </citation>
    <scope>NUCLEOTIDE SEQUENCE [LARGE SCALE GENOMIC DNA]</scope>
    <source>
        <strain evidence="2 3">AY-3R</strain>
    </source>
</reference>
<dbReference type="AlphaFoldDB" id="A0A4Q2KLX3"/>
<comment type="caution">
    <text evidence="2">The sequence shown here is derived from an EMBL/GenBank/DDBJ whole genome shotgun (WGS) entry which is preliminary data.</text>
</comment>
<name>A0A4Q2KLX3_9SPHN</name>
<sequence>MSRRVWIGVLVAIAAVAVGWMLLQPMNRQDEGAYPPPDADFGSTVTVSNARLVLPGTAGNPAMLLLDIANRGDRNLYLSEIVVEHGGRAELTDFSHPAPKLLDSIEIPPGETVRFEGGSERTILTDYNANVVPGAEVTVELTFGNGESLSLPATVEASLPEAGGTDGAAGDS</sequence>
<keyword evidence="1" id="KW-0812">Transmembrane</keyword>
<dbReference type="Gene3D" id="2.60.40.1890">
    <property type="entry name" value="PCu(A)C copper chaperone"/>
    <property type="match status" value="1"/>
</dbReference>
<feature type="transmembrane region" description="Helical" evidence="1">
    <location>
        <begin position="6"/>
        <end position="23"/>
    </location>
</feature>
<dbReference type="RefSeq" id="WP_129522905.1">
    <property type="nucleotide sequence ID" value="NZ_SDPV01000001.1"/>
</dbReference>
<keyword evidence="3" id="KW-1185">Reference proteome</keyword>
<keyword evidence="1" id="KW-0472">Membrane</keyword>